<gene>
    <name evidence="4" type="ORF">BTO18_16590</name>
</gene>
<proteinExistence type="predicted"/>
<evidence type="ECO:0000256" key="3">
    <source>
        <dbReference type="PROSITE-ProRule" id="PRU00023"/>
    </source>
</evidence>
<dbReference type="Gene3D" id="1.25.40.20">
    <property type="entry name" value="Ankyrin repeat-containing domain"/>
    <property type="match status" value="1"/>
</dbReference>
<dbReference type="AlphaFoldDB" id="A0A2S7WSW8"/>
<dbReference type="PANTHER" id="PTHR24193">
    <property type="entry name" value="ANKYRIN REPEAT PROTEIN"/>
    <property type="match status" value="1"/>
</dbReference>
<keyword evidence="5" id="KW-1185">Reference proteome</keyword>
<dbReference type="Proteomes" id="UP000238882">
    <property type="component" value="Unassembled WGS sequence"/>
</dbReference>
<feature type="repeat" description="ANK" evidence="3">
    <location>
        <begin position="87"/>
        <end position="119"/>
    </location>
</feature>
<dbReference type="GO" id="GO:0000976">
    <property type="term" value="F:transcription cis-regulatory region binding"/>
    <property type="evidence" value="ECO:0007669"/>
    <property type="project" value="TreeGrafter"/>
</dbReference>
<keyword evidence="1" id="KW-0677">Repeat</keyword>
<dbReference type="RefSeq" id="WP_105017294.1">
    <property type="nucleotide sequence ID" value="NZ_MSCN01000001.1"/>
</dbReference>
<evidence type="ECO:0000256" key="2">
    <source>
        <dbReference type="ARBA" id="ARBA00023043"/>
    </source>
</evidence>
<dbReference type="SMART" id="SM00248">
    <property type="entry name" value="ANK"/>
    <property type="match status" value="2"/>
</dbReference>
<dbReference type="GO" id="GO:0045944">
    <property type="term" value="P:positive regulation of transcription by RNA polymerase II"/>
    <property type="evidence" value="ECO:0007669"/>
    <property type="project" value="TreeGrafter"/>
</dbReference>
<evidence type="ECO:0000313" key="5">
    <source>
        <dbReference type="Proteomes" id="UP000238882"/>
    </source>
</evidence>
<keyword evidence="2 3" id="KW-0040">ANK repeat</keyword>
<dbReference type="PROSITE" id="PS50088">
    <property type="entry name" value="ANK_REPEAT"/>
    <property type="match status" value="1"/>
</dbReference>
<dbReference type="InterPro" id="IPR036770">
    <property type="entry name" value="Ankyrin_rpt-contain_sf"/>
</dbReference>
<dbReference type="InterPro" id="IPR050663">
    <property type="entry name" value="Ankyrin-SOCS_Box"/>
</dbReference>
<protein>
    <submittedName>
        <fullName evidence="4">Uncharacterized protein</fullName>
    </submittedName>
</protein>
<name>A0A2S7WSW8_9FLAO</name>
<organism evidence="4 5">
    <name type="scientific">Polaribacter porphyrae</name>
    <dbReference type="NCBI Taxonomy" id="1137780"/>
    <lineage>
        <taxon>Bacteria</taxon>
        <taxon>Pseudomonadati</taxon>
        <taxon>Bacteroidota</taxon>
        <taxon>Flavobacteriia</taxon>
        <taxon>Flavobacteriales</taxon>
        <taxon>Flavobacteriaceae</taxon>
    </lineage>
</organism>
<comment type="caution">
    <text evidence="4">The sequence shown here is derived from an EMBL/GenBank/DDBJ whole genome shotgun (WGS) entry which is preliminary data.</text>
</comment>
<evidence type="ECO:0000313" key="4">
    <source>
        <dbReference type="EMBL" id="PQJ80689.1"/>
    </source>
</evidence>
<dbReference type="PANTHER" id="PTHR24193:SF121">
    <property type="entry name" value="ADA2A-CONTAINING COMPLEX COMPONENT 3, ISOFORM D"/>
    <property type="match status" value="1"/>
</dbReference>
<dbReference type="EMBL" id="MSCN01000001">
    <property type="protein sequence ID" value="PQJ80689.1"/>
    <property type="molecule type" value="Genomic_DNA"/>
</dbReference>
<sequence length="142" mass="16137">MKTILSTFLLLCTISIFSQEISSNIKYALKDDDATSLKKLITNDNKNTCFEAGNSNYTLLNLTIKFNALSCFKMLISKNIDVNKACTGKTPLLYTAKYGRLEMAKLLIKNKADINKTYKGRSALDYAKKYKKEDVYKYLKSL</sequence>
<dbReference type="OrthoDB" id="1259920at2"/>
<dbReference type="InterPro" id="IPR002110">
    <property type="entry name" value="Ankyrin_rpt"/>
</dbReference>
<accession>A0A2S7WSW8</accession>
<dbReference type="PROSITE" id="PS50297">
    <property type="entry name" value="ANK_REP_REGION"/>
    <property type="match status" value="1"/>
</dbReference>
<dbReference type="SUPFAM" id="SSF48403">
    <property type="entry name" value="Ankyrin repeat"/>
    <property type="match status" value="1"/>
</dbReference>
<reference evidence="4 5" key="1">
    <citation type="submission" date="2016-12" db="EMBL/GenBank/DDBJ databases">
        <title>Trade-off between light-utilization and light-protection in marine flavobacteria.</title>
        <authorList>
            <person name="Kumagai Y."/>
            <person name="Yoshizawa S."/>
            <person name="Kogure K."/>
            <person name="Iwasaki W."/>
        </authorList>
    </citation>
    <scope>NUCLEOTIDE SEQUENCE [LARGE SCALE GENOMIC DNA]</scope>
    <source>
        <strain evidence="4 5">NBRC 108759</strain>
    </source>
</reference>
<dbReference type="Pfam" id="PF12796">
    <property type="entry name" value="Ank_2"/>
    <property type="match status" value="1"/>
</dbReference>
<evidence type="ECO:0000256" key="1">
    <source>
        <dbReference type="ARBA" id="ARBA00022737"/>
    </source>
</evidence>